<organism evidence="2 3">
    <name type="scientific">Providencia heimbachae ATCC 35613</name>
    <dbReference type="NCBI Taxonomy" id="1354272"/>
    <lineage>
        <taxon>Bacteria</taxon>
        <taxon>Pseudomonadati</taxon>
        <taxon>Pseudomonadota</taxon>
        <taxon>Gammaproteobacteria</taxon>
        <taxon>Enterobacterales</taxon>
        <taxon>Morganellaceae</taxon>
        <taxon>Providencia</taxon>
    </lineage>
</organism>
<dbReference type="PATRIC" id="fig|1354272.4.peg.231"/>
<evidence type="ECO:0008006" key="4">
    <source>
        <dbReference type="Google" id="ProtNLM"/>
    </source>
</evidence>
<accession>A0A1B7K3T5</accession>
<evidence type="ECO:0000313" key="2">
    <source>
        <dbReference type="EMBL" id="OAT54800.1"/>
    </source>
</evidence>
<dbReference type="SUPFAM" id="SSF56349">
    <property type="entry name" value="DNA breaking-rejoining enzymes"/>
    <property type="match status" value="1"/>
</dbReference>
<dbReference type="AlphaFoldDB" id="A0A1B7K3T5"/>
<dbReference type="GO" id="GO:0003677">
    <property type="term" value="F:DNA binding"/>
    <property type="evidence" value="ECO:0007669"/>
    <property type="project" value="InterPro"/>
</dbReference>
<sequence>MSYSLAHTKRNGQHLKLVVDDVTTLPSLFLTIYTITKLTKRSLGTQTNSLKALRFFYEFYERKYGCTFDGAFLDANYYIESFLKEVDLFFDYLLSKQHIDGSSSYISVSPISKSASAKEAYVAYVHVVMRYFKFLNDRYTCMDYQNCSPLDASVMHREIEKKIKQITKEYSSMEVDSNSSTTRYKSLTEQQALLLDNMLLPSTEEFVDADTGEVYPAVINPQNPFSSQFEQFRNYIIHRLLFQYGLRIGECLLLSLESFGPTLPDPKGERSYILLVQNLPDGVDDPRANPPSIKTKGSQRKIKLDPSDYTMLTIYCEKRAALFEAKPEATDYGVLFIGSRGDLAPLTYDAVNTYYRKIDSSFIKEHPYFRTTSEVNIESMPQITPHVGRHTWAYITLEFIYNELFIEELELKRDYGVRARMKGLLDVAADKLRVLGGWSLTSKMPIRYANRFIEKVANESNTRRTDMVTKRSQMPLTSTKYALLSSNKESAINHDYDDNGFGDFDEFQ</sequence>
<proteinExistence type="predicted"/>
<comment type="caution">
    <text evidence="2">The sequence shown here is derived from an EMBL/GenBank/DDBJ whole genome shotgun (WGS) entry which is preliminary data.</text>
</comment>
<dbReference type="Gene3D" id="1.10.443.10">
    <property type="entry name" value="Intergrase catalytic core"/>
    <property type="match status" value="1"/>
</dbReference>
<evidence type="ECO:0000256" key="1">
    <source>
        <dbReference type="ARBA" id="ARBA00023172"/>
    </source>
</evidence>
<dbReference type="RefSeq" id="WP_068907160.1">
    <property type="nucleotide sequence ID" value="NZ_LXEW01000006.1"/>
</dbReference>
<protein>
    <recommendedName>
        <fullName evidence="4">Phage integrase</fullName>
    </recommendedName>
</protein>
<dbReference type="GO" id="GO:0015074">
    <property type="term" value="P:DNA integration"/>
    <property type="evidence" value="ECO:0007669"/>
    <property type="project" value="InterPro"/>
</dbReference>
<dbReference type="GO" id="GO:0006310">
    <property type="term" value="P:DNA recombination"/>
    <property type="evidence" value="ECO:0007669"/>
    <property type="project" value="UniProtKB-KW"/>
</dbReference>
<dbReference type="InterPro" id="IPR013762">
    <property type="entry name" value="Integrase-like_cat_sf"/>
</dbReference>
<keyword evidence="1" id="KW-0233">DNA recombination</keyword>
<evidence type="ECO:0000313" key="3">
    <source>
        <dbReference type="Proteomes" id="UP000078224"/>
    </source>
</evidence>
<reference evidence="2 3" key="1">
    <citation type="submission" date="2016-04" db="EMBL/GenBank/DDBJ databases">
        <title>ATOL: Assembling a taxonomically balanced genome-scale reconstruction of the evolutionary history of the Enterobacteriaceae.</title>
        <authorList>
            <person name="Plunkett G.III."/>
            <person name="Neeno-Eckwall E.C."/>
            <person name="Glasner J.D."/>
            <person name="Perna N.T."/>
        </authorList>
    </citation>
    <scope>NUCLEOTIDE SEQUENCE [LARGE SCALE GENOMIC DNA]</scope>
    <source>
        <strain evidence="2 3">ATCC 35613</strain>
    </source>
</reference>
<name>A0A1B7K3T5_9GAMM</name>
<gene>
    <name evidence="2" type="ORF">M998_0224</name>
</gene>
<dbReference type="OrthoDB" id="5830119at2"/>
<keyword evidence="3" id="KW-1185">Reference proteome</keyword>
<dbReference type="InterPro" id="IPR011010">
    <property type="entry name" value="DNA_brk_join_enz"/>
</dbReference>
<dbReference type="Proteomes" id="UP000078224">
    <property type="component" value="Unassembled WGS sequence"/>
</dbReference>
<dbReference type="EMBL" id="LXEW01000006">
    <property type="protein sequence ID" value="OAT54800.1"/>
    <property type="molecule type" value="Genomic_DNA"/>
</dbReference>